<dbReference type="Pfam" id="PF02120">
    <property type="entry name" value="Flg_hook"/>
    <property type="match status" value="1"/>
</dbReference>
<keyword evidence="3" id="KW-0969">Cilium</keyword>
<evidence type="ECO:0000313" key="4">
    <source>
        <dbReference type="Proteomes" id="UP000295050"/>
    </source>
</evidence>
<name>A0A4R2RCS1_9RHOB</name>
<keyword evidence="3" id="KW-0966">Cell projection</keyword>
<reference evidence="3 4" key="1">
    <citation type="submission" date="2019-03" db="EMBL/GenBank/DDBJ databases">
        <title>Genomic Encyclopedia of Type Strains, Phase IV (KMG-IV): sequencing the most valuable type-strain genomes for metagenomic binning, comparative biology and taxonomic classification.</title>
        <authorList>
            <person name="Goeker M."/>
        </authorList>
    </citation>
    <scope>NUCLEOTIDE SEQUENCE [LARGE SCALE GENOMIC DNA]</scope>
    <source>
        <strain evidence="3 4">DSM 24766</strain>
    </source>
</reference>
<organism evidence="3 4">
    <name type="scientific">Rhodovulum bhavnagarense</name>
    <dbReference type="NCBI Taxonomy" id="992286"/>
    <lineage>
        <taxon>Bacteria</taxon>
        <taxon>Pseudomonadati</taxon>
        <taxon>Pseudomonadota</taxon>
        <taxon>Alphaproteobacteria</taxon>
        <taxon>Rhodobacterales</taxon>
        <taxon>Paracoccaceae</taxon>
        <taxon>Rhodovulum</taxon>
    </lineage>
</organism>
<dbReference type="AlphaFoldDB" id="A0A4R2RCS1"/>
<accession>A0A4R2RCS1</accession>
<dbReference type="EMBL" id="SLXU01000006">
    <property type="protein sequence ID" value="TCP61202.1"/>
    <property type="molecule type" value="Genomic_DNA"/>
</dbReference>
<dbReference type="Proteomes" id="UP000295050">
    <property type="component" value="Unassembled WGS sequence"/>
</dbReference>
<comment type="caution">
    <text evidence="3">The sequence shown here is derived from an EMBL/GenBank/DDBJ whole genome shotgun (WGS) entry which is preliminary data.</text>
</comment>
<dbReference type="InterPro" id="IPR038610">
    <property type="entry name" value="FliK-like_C_sf"/>
</dbReference>
<feature type="region of interest" description="Disordered" evidence="1">
    <location>
        <begin position="321"/>
        <end position="397"/>
    </location>
</feature>
<dbReference type="RefSeq" id="WP_132951378.1">
    <property type="nucleotide sequence ID" value="NZ_SLXU01000006.1"/>
</dbReference>
<sequence>MTSAVSIAPGPVSRPAPPVPVRAVSLTDAPGCFGWEQVVVTVKAASGYVAQAETVASHRQAEAITTPPEEGAVTGLIAPATAGVARPLADLAFGEGGTLSAFDGDGGRRHEGQVCPLASTALHGAPHPVAVVVESGVEPIPPCPVLSAGDGHLAAVPRGVEVMSAGRQGRMSPQPATGEETGRERPAGRNVEGPIQPVARLIAGMTNQVPMGGLIASEATVSAETDPRRARLDASQGAGPEMGQVKLSAQPGVVSSDAMDCADSRVPPVPSRAVAVPPQATGKSLAALSRPLDGGGMPGLDIAAPGAASGDERRVARPAVSGVRPAAPAGSFPPPAGMVIRDPSSPLPEGPRGPVELDPAQIDLPREDLPGGLSATTPAAQGEGTITRPGAAHSGGLSPSQMNALAEAMSRLRMDGRIELTLDPVELGRVQLSLMPGEQTITVVLAADRAETLDLMRRHADTLAGALRDLGYDSVSLDFSGRGAGGDGLPYAPSLPSSGPVPADGLVCDPPGEGVARRGVGGLDLRL</sequence>
<gene>
    <name evidence="3" type="ORF">EV663_106150</name>
</gene>
<dbReference type="CDD" id="cd17470">
    <property type="entry name" value="T3SS_Flik_C"/>
    <property type="match status" value="1"/>
</dbReference>
<evidence type="ECO:0000259" key="2">
    <source>
        <dbReference type="Pfam" id="PF02120"/>
    </source>
</evidence>
<evidence type="ECO:0000313" key="3">
    <source>
        <dbReference type="EMBL" id="TCP61202.1"/>
    </source>
</evidence>
<proteinExistence type="predicted"/>
<dbReference type="OrthoDB" id="7203912at2"/>
<dbReference type="InterPro" id="IPR021136">
    <property type="entry name" value="Flagellar_hook_control-like_C"/>
</dbReference>
<evidence type="ECO:0000256" key="1">
    <source>
        <dbReference type="SAM" id="MobiDB-lite"/>
    </source>
</evidence>
<feature type="domain" description="Flagellar hook-length control protein-like C-terminal" evidence="2">
    <location>
        <begin position="416"/>
        <end position="484"/>
    </location>
</feature>
<dbReference type="Gene3D" id="3.30.750.140">
    <property type="match status" value="1"/>
</dbReference>
<keyword evidence="4" id="KW-1185">Reference proteome</keyword>
<keyword evidence="3" id="KW-0282">Flagellum</keyword>
<protein>
    <submittedName>
        <fullName evidence="3">Flagellar hook-length control protein FliK</fullName>
    </submittedName>
</protein>
<feature type="region of interest" description="Disordered" evidence="1">
    <location>
        <begin position="165"/>
        <end position="192"/>
    </location>
</feature>